<keyword evidence="2" id="KW-1185">Reference proteome</keyword>
<name>A0A392U7R2_9FABA</name>
<comment type="caution">
    <text evidence="1">The sequence shown here is derived from an EMBL/GenBank/DDBJ whole genome shotgun (WGS) entry which is preliminary data.</text>
</comment>
<dbReference type="AlphaFoldDB" id="A0A392U7R2"/>
<dbReference type="EMBL" id="LXQA010736246">
    <property type="protein sequence ID" value="MCI68426.1"/>
    <property type="molecule type" value="Genomic_DNA"/>
</dbReference>
<reference evidence="1 2" key="1">
    <citation type="journal article" date="2018" name="Front. Plant Sci.">
        <title>Red Clover (Trifolium pratense) and Zigzag Clover (T. medium) - A Picture of Genomic Similarities and Differences.</title>
        <authorList>
            <person name="Dluhosova J."/>
            <person name="Istvanek J."/>
            <person name="Nedelnik J."/>
            <person name="Repkova J."/>
        </authorList>
    </citation>
    <scope>NUCLEOTIDE SEQUENCE [LARGE SCALE GENOMIC DNA]</scope>
    <source>
        <strain evidence="2">cv. 10/8</strain>
        <tissue evidence="1">Leaf</tissue>
    </source>
</reference>
<organism evidence="1 2">
    <name type="scientific">Trifolium medium</name>
    <dbReference type="NCBI Taxonomy" id="97028"/>
    <lineage>
        <taxon>Eukaryota</taxon>
        <taxon>Viridiplantae</taxon>
        <taxon>Streptophyta</taxon>
        <taxon>Embryophyta</taxon>
        <taxon>Tracheophyta</taxon>
        <taxon>Spermatophyta</taxon>
        <taxon>Magnoliopsida</taxon>
        <taxon>eudicotyledons</taxon>
        <taxon>Gunneridae</taxon>
        <taxon>Pentapetalae</taxon>
        <taxon>rosids</taxon>
        <taxon>fabids</taxon>
        <taxon>Fabales</taxon>
        <taxon>Fabaceae</taxon>
        <taxon>Papilionoideae</taxon>
        <taxon>50 kb inversion clade</taxon>
        <taxon>NPAAA clade</taxon>
        <taxon>Hologalegina</taxon>
        <taxon>IRL clade</taxon>
        <taxon>Trifolieae</taxon>
        <taxon>Trifolium</taxon>
    </lineage>
</organism>
<sequence>SPSEPWRDSARVTSLGEPCLARRAFNPASRTRRICLPLSEHASLAKRAHQFRCPLLRVST</sequence>
<dbReference type="Proteomes" id="UP000265520">
    <property type="component" value="Unassembled WGS sequence"/>
</dbReference>
<evidence type="ECO:0000313" key="2">
    <source>
        <dbReference type="Proteomes" id="UP000265520"/>
    </source>
</evidence>
<evidence type="ECO:0000313" key="1">
    <source>
        <dbReference type="EMBL" id="MCI68426.1"/>
    </source>
</evidence>
<accession>A0A392U7R2</accession>
<proteinExistence type="predicted"/>
<protein>
    <submittedName>
        <fullName evidence="1">Uncharacterized protein</fullName>
    </submittedName>
</protein>
<feature type="non-terminal residue" evidence="1">
    <location>
        <position position="1"/>
    </location>
</feature>